<dbReference type="Proteomes" id="UP000004605">
    <property type="component" value="Unassembled WGS sequence"/>
</dbReference>
<sequence>MLSRAKLKEQENKIKDASSFVDGAEPKTSNPVGRPKIIAEKKQPVTMSLTKTEVGYLDSIPKRLNAISYSKGDELSLDRSNFIRSIAIMAQEFSDEELYEWFSMLHK</sequence>
<protein>
    <submittedName>
        <fullName evidence="2">Uncharacterized protein</fullName>
    </submittedName>
</protein>
<feature type="region of interest" description="Disordered" evidence="1">
    <location>
        <begin position="1"/>
        <end position="34"/>
    </location>
</feature>
<proteinExistence type="predicted"/>
<evidence type="ECO:0000313" key="3">
    <source>
        <dbReference type="Proteomes" id="UP000004605"/>
    </source>
</evidence>
<accession>F9S7U9</accession>
<keyword evidence="3" id="KW-1185">Reference proteome</keyword>
<feature type="compositionally biased region" description="Basic and acidic residues" evidence="1">
    <location>
        <begin position="1"/>
        <end position="16"/>
    </location>
</feature>
<name>F9S7U9_9VIBR</name>
<dbReference type="OrthoDB" id="5891034at2"/>
<comment type="caution">
    <text evidence="2">The sequence shown here is derived from an EMBL/GenBank/DDBJ whole genome shotgun (WGS) entry which is preliminary data.</text>
</comment>
<evidence type="ECO:0000256" key="1">
    <source>
        <dbReference type="SAM" id="MobiDB-lite"/>
    </source>
</evidence>
<dbReference type="EMBL" id="AFWF01000303">
    <property type="protein sequence ID" value="EGU30999.1"/>
    <property type="molecule type" value="Genomic_DNA"/>
</dbReference>
<dbReference type="AlphaFoldDB" id="F9S7U9"/>
<gene>
    <name evidence="2" type="ORF">VII00023_20682</name>
</gene>
<organism evidence="2 3">
    <name type="scientific">Vibrio ichthyoenteri ATCC 700023</name>
    <dbReference type="NCBI Taxonomy" id="870968"/>
    <lineage>
        <taxon>Bacteria</taxon>
        <taxon>Pseudomonadati</taxon>
        <taxon>Pseudomonadota</taxon>
        <taxon>Gammaproteobacteria</taxon>
        <taxon>Vibrionales</taxon>
        <taxon>Vibrionaceae</taxon>
        <taxon>Vibrio</taxon>
    </lineage>
</organism>
<reference evidence="2 3" key="1">
    <citation type="journal article" date="2012" name="Int. J. Syst. Evol. Microbiol.">
        <title>Vibrio caribbeanicus sp. nov., isolated from the marine sponge Scleritoderma cyanea.</title>
        <authorList>
            <person name="Hoffmann M."/>
            <person name="Monday S.R."/>
            <person name="Allard M.W."/>
            <person name="Strain E.A."/>
            <person name="Whittaker P."/>
            <person name="Naum M."/>
            <person name="McCarthy P.J."/>
            <person name="Lopez J.V."/>
            <person name="Fischer M."/>
            <person name="Brown E.W."/>
        </authorList>
    </citation>
    <scope>NUCLEOTIDE SEQUENCE [LARGE SCALE GENOMIC DNA]</scope>
    <source>
        <strain evidence="2 3">ATCC 700023</strain>
    </source>
</reference>
<evidence type="ECO:0000313" key="2">
    <source>
        <dbReference type="EMBL" id="EGU30999.1"/>
    </source>
</evidence>
<dbReference type="RefSeq" id="WP_006714557.1">
    <property type="nucleotide sequence ID" value="NZ_AFWF01000303.1"/>
</dbReference>